<dbReference type="GO" id="GO:0003677">
    <property type="term" value="F:DNA binding"/>
    <property type="evidence" value="ECO:0007669"/>
    <property type="project" value="UniProtKB-KW"/>
</dbReference>
<dbReference type="EMBL" id="FQWM01000001">
    <property type="protein sequence ID" value="SHG62060.1"/>
    <property type="molecule type" value="Genomic_DNA"/>
</dbReference>
<dbReference type="Pfam" id="PF07729">
    <property type="entry name" value="FCD"/>
    <property type="match status" value="1"/>
</dbReference>
<dbReference type="STRING" id="870908.SAMN04488044_1208"/>
<dbReference type="Pfam" id="PF00392">
    <property type="entry name" value="GntR"/>
    <property type="match status" value="1"/>
</dbReference>
<dbReference type="PROSITE" id="PS50949">
    <property type="entry name" value="HTH_GNTR"/>
    <property type="match status" value="1"/>
</dbReference>
<evidence type="ECO:0000256" key="1">
    <source>
        <dbReference type="ARBA" id="ARBA00023015"/>
    </source>
</evidence>
<evidence type="ECO:0000259" key="5">
    <source>
        <dbReference type="PROSITE" id="PS50949"/>
    </source>
</evidence>
<feature type="domain" description="HTH gntR-type" evidence="5">
    <location>
        <begin position="25"/>
        <end position="92"/>
    </location>
</feature>
<dbReference type="SMART" id="SM00895">
    <property type="entry name" value="FCD"/>
    <property type="match status" value="1"/>
</dbReference>
<organism evidence="6 7">
    <name type="scientific">Cognatishimia maritima</name>
    <dbReference type="NCBI Taxonomy" id="870908"/>
    <lineage>
        <taxon>Bacteria</taxon>
        <taxon>Pseudomonadati</taxon>
        <taxon>Pseudomonadota</taxon>
        <taxon>Alphaproteobacteria</taxon>
        <taxon>Rhodobacterales</taxon>
        <taxon>Paracoccaceae</taxon>
        <taxon>Cognatishimia</taxon>
    </lineage>
</organism>
<keyword evidence="2 6" id="KW-0238">DNA-binding</keyword>
<dbReference type="PRINTS" id="PR00035">
    <property type="entry name" value="HTHGNTR"/>
</dbReference>
<evidence type="ECO:0000256" key="4">
    <source>
        <dbReference type="SAM" id="MobiDB-lite"/>
    </source>
</evidence>
<dbReference type="CDD" id="cd07377">
    <property type="entry name" value="WHTH_GntR"/>
    <property type="match status" value="1"/>
</dbReference>
<feature type="region of interest" description="Disordered" evidence="4">
    <location>
        <begin position="1"/>
        <end position="23"/>
    </location>
</feature>
<keyword evidence="7" id="KW-1185">Reference proteome</keyword>
<keyword evidence="3" id="KW-0804">Transcription</keyword>
<dbReference type="InterPro" id="IPR036388">
    <property type="entry name" value="WH-like_DNA-bd_sf"/>
</dbReference>
<accession>A0A1M5LAR1</accession>
<dbReference type="Gene3D" id="1.10.10.10">
    <property type="entry name" value="Winged helix-like DNA-binding domain superfamily/Winged helix DNA-binding domain"/>
    <property type="match status" value="1"/>
</dbReference>
<sequence>MPLTRKRAHNSPPSPSARIKQKAKPTLAQELYRKLHQEIVTMELHPGAPISETELAADFGVSRTPIREALLRLAREDLVEVVPKSGTFVSRIPVSNLPEALIARRALENMTAKAAAKFAARSQILELHVFLERQQEFADLNDMEGFHLADESFHKQIAIVGRLPGLWTFAQQVKLQMDRFRRLTLPEPGRMYMALEEHRAIAAAIEAGEPDHASLEMDRHLTGLQLHIKKVVQSHPDFFIVDTDLDDLVSI</sequence>
<dbReference type="AlphaFoldDB" id="A0A1M5LAR1"/>
<dbReference type="Gene3D" id="1.20.120.530">
    <property type="entry name" value="GntR ligand-binding domain-like"/>
    <property type="match status" value="1"/>
</dbReference>
<evidence type="ECO:0000256" key="3">
    <source>
        <dbReference type="ARBA" id="ARBA00023163"/>
    </source>
</evidence>
<dbReference type="PANTHER" id="PTHR43537:SF45">
    <property type="entry name" value="GNTR FAMILY REGULATORY PROTEIN"/>
    <property type="match status" value="1"/>
</dbReference>
<gene>
    <name evidence="6" type="ORF">SAMN04488044_1208</name>
</gene>
<dbReference type="InterPro" id="IPR000524">
    <property type="entry name" value="Tscrpt_reg_HTH_GntR"/>
</dbReference>
<proteinExistence type="predicted"/>
<dbReference type="SMART" id="SM00345">
    <property type="entry name" value="HTH_GNTR"/>
    <property type="match status" value="1"/>
</dbReference>
<dbReference type="InterPro" id="IPR011711">
    <property type="entry name" value="GntR_C"/>
</dbReference>
<dbReference type="PANTHER" id="PTHR43537">
    <property type="entry name" value="TRANSCRIPTIONAL REGULATOR, GNTR FAMILY"/>
    <property type="match status" value="1"/>
</dbReference>
<dbReference type="SUPFAM" id="SSF46785">
    <property type="entry name" value="Winged helix' DNA-binding domain"/>
    <property type="match status" value="1"/>
</dbReference>
<evidence type="ECO:0000256" key="2">
    <source>
        <dbReference type="ARBA" id="ARBA00023125"/>
    </source>
</evidence>
<dbReference type="InterPro" id="IPR008920">
    <property type="entry name" value="TF_FadR/GntR_C"/>
</dbReference>
<name>A0A1M5LAR1_9RHOB</name>
<dbReference type="InterPro" id="IPR036390">
    <property type="entry name" value="WH_DNA-bd_sf"/>
</dbReference>
<keyword evidence="1" id="KW-0805">Transcription regulation</keyword>
<dbReference type="GO" id="GO:0003700">
    <property type="term" value="F:DNA-binding transcription factor activity"/>
    <property type="evidence" value="ECO:0007669"/>
    <property type="project" value="InterPro"/>
</dbReference>
<protein>
    <submittedName>
        <fullName evidence="6">DNA-binding transcriptional regulator, GntR family</fullName>
    </submittedName>
</protein>
<evidence type="ECO:0000313" key="6">
    <source>
        <dbReference type="EMBL" id="SHG62060.1"/>
    </source>
</evidence>
<dbReference type="SUPFAM" id="SSF48008">
    <property type="entry name" value="GntR ligand-binding domain-like"/>
    <property type="match status" value="1"/>
</dbReference>
<dbReference type="Proteomes" id="UP000184211">
    <property type="component" value="Unassembled WGS sequence"/>
</dbReference>
<evidence type="ECO:0000313" key="7">
    <source>
        <dbReference type="Proteomes" id="UP000184211"/>
    </source>
</evidence>
<reference evidence="7" key="1">
    <citation type="submission" date="2016-11" db="EMBL/GenBank/DDBJ databases">
        <authorList>
            <person name="Varghese N."/>
            <person name="Submissions S."/>
        </authorList>
    </citation>
    <scope>NUCLEOTIDE SEQUENCE [LARGE SCALE GENOMIC DNA]</scope>
    <source>
        <strain evidence="7">DSM 28223</strain>
    </source>
</reference>